<evidence type="ECO:0008006" key="3">
    <source>
        <dbReference type="Google" id="ProtNLM"/>
    </source>
</evidence>
<evidence type="ECO:0000313" key="1">
    <source>
        <dbReference type="EMBL" id="KAL2867762.1"/>
    </source>
</evidence>
<organism evidence="1 2">
    <name type="scientific">Aspergillus lucknowensis</name>
    <dbReference type="NCBI Taxonomy" id="176173"/>
    <lineage>
        <taxon>Eukaryota</taxon>
        <taxon>Fungi</taxon>
        <taxon>Dikarya</taxon>
        <taxon>Ascomycota</taxon>
        <taxon>Pezizomycotina</taxon>
        <taxon>Eurotiomycetes</taxon>
        <taxon>Eurotiomycetidae</taxon>
        <taxon>Eurotiales</taxon>
        <taxon>Aspergillaceae</taxon>
        <taxon>Aspergillus</taxon>
        <taxon>Aspergillus subgen. Nidulantes</taxon>
    </lineage>
</organism>
<dbReference type="InterPro" id="IPR011009">
    <property type="entry name" value="Kinase-like_dom_sf"/>
</dbReference>
<dbReference type="PANTHER" id="PTHR36091">
    <property type="entry name" value="ALTERED INHERITANCE OF MITOCHONDRIA PROTEIN 9, MITOCHONDRIAL"/>
    <property type="match status" value="1"/>
</dbReference>
<protein>
    <recommendedName>
        <fullName evidence="3">Aminoglycoside phosphotransferase domain-containing protein</fullName>
    </recommendedName>
</protein>
<sequence length="390" mass="44117">MTRAEQTANIVRNPQDFFRYTSGRWVWDESKQLQERYREFNILELQQIAMQHVSYRSCVMMEKLGEGSYNKSFKLTMGNGKIVIARIPNPNAGPAFLTTASEVATMDFLRNVLHVPAPEILVWSSAVDSANPVGAEYIIMEHAAGKNLAEKLLSIKFSRYGCVFYTKDAPLGSRPARVDGDKLSTGQKNDNAERFSVGPMVDTTFWTKGRGDMEIDRGPWIAAVEYIKAFSFREICWIQKHATPHWQSTCAGPLFLEGRRSHFLDYHGDLLLELPENFKQLDADSQTALRGKLPGRSYYTSMRNPILFVGNTWDGDVLPLRESLIRCPTNFSPEEISKHSEDGEGWNEIQDFWDAVSGIMGRDGWTSHATYDQALCCLFPDPGSRTSAMK</sequence>
<comment type="caution">
    <text evidence="1">The sequence shown here is derived from an EMBL/GenBank/DDBJ whole genome shotgun (WGS) entry which is preliminary data.</text>
</comment>
<reference evidence="1 2" key="1">
    <citation type="submission" date="2024-07" db="EMBL/GenBank/DDBJ databases">
        <title>Section-level genome sequencing and comparative genomics of Aspergillus sections Usti and Cavernicolus.</title>
        <authorList>
            <consortium name="Lawrence Berkeley National Laboratory"/>
            <person name="Nybo J.L."/>
            <person name="Vesth T.C."/>
            <person name="Theobald S."/>
            <person name="Frisvad J.C."/>
            <person name="Larsen T.O."/>
            <person name="Kjaerboelling I."/>
            <person name="Rothschild-Mancinelli K."/>
            <person name="Lyhne E.K."/>
            <person name="Kogle M.E."/>
            <person name="Barry K."/>
            <person name="Clum A."/>
            <person name="Na H."/>
            <person name="Ledsgaard L."/>
            <person name="Lin J."/>
            <person name="Lipzen A."/>
            <person name="Kuo A."/>
            <person name="Riley R."/>
            <person name="Mondo S."/>
            <person name="Labutti K."/>
            <person name="Haridas S."/>
            <person name="Pangalinan J."/>
            <person name="Salamov A.A."/>
            <person name="Simmons B.A."/>
            <person name="Magnuson J.K."/>
            <person name="Chen J."/>
            <person name="Drula E."/>
            <person name="Henrissat B."/>
            <person name="Wiebenga A."/>
            <person name="Lubbers R.J."/>
            <person name="Gomes A.C."/>
            <person name="Macurrencykelacurrency M.R."/>
            <person name="Stajich J."/>
            <person name="Grigoriev I.V."/>
            <person name="Mortensen U.H."/>
            <person name="De Vries R.P."/>
            <person name="Baker S.E."/>
            <person name="Andersen M.R."/>
        </authorList>
    </citation>
    <scope>NUCLEOTIDE SEQUENCE [LARGE SCALE GENOMIC DNA]</scope>
    <source>
        <strain evidence="1 2">CBS 449.75</strain>
    </source>
</reference>
<dbReference type="SUPFAM" id="SSF56112">
    <property type="entry name" value="Protein kinase-like (PK-like)"/>
    <property type="match status" value="1"/>
</dbReference>
<name>A0ABR4LWN3_9EURO</name>
<proteinExistence type="predicted"/>
<dbReference type="RefSeq" id="XP_070886741.1">
    <property type="nucleotide sequence ID" value="XM_071034247.1"/>
</dbReference>
<dbReference type="GeneID" id="98149319"/>
<evidence type="ECO:0000313" key="2">
    <source>
        <dbReference type="Proteomes" id="UP001610432"/>
    </source>
</evidence>
<dbReference type="EMBL" id="JBFXLQ010000017">
    <property type="protein sequence ID" value="KAL2867762.1"/>
    <property type="molecule type" value="Genomic_DNA"/>
</dbReference>
<gene>
    <name evidence="1" type="ORF">BJX67DRAFT_387645</name>
</gene>
<keyword evidence="2" id="KW-1185">Reference proteome</keyword>
<dbReference type="InterPro" id="IPR051035">
    <property type="entry name" value="Mito_inheritance_9"/>
</dbReference>
<dbReference type="PANTHER" id="PTHR36091:SF2">
    <property type="entry name" value="AMINOGLYCOSIDE PHOSPHOTRANSFERASE DOMAIN-CONTAINING PROTEIN"/>
    <property type="match status" value="1"/>
</dbReference>
<accession>A0ABR4LWN3</accession>
<dbReference type="Proteomes" id="UP001610432">
    <property type="component" value="Unassembled WGS sequence"/>
</dbReference>